<accession>A0ABS8WV19</accession>
<sequence length="100" mass="11278">MESLLDDKDLTKTIKDLVRGSGRFYPQKDMESGQATGEGSAKLQLGSELPSLTQTNGLPKKEAVAFCLKWNQWRRVKKNEAKDQALLSRTYSRCCASYNF</sequence>
<comment type="caution">
    <text evidence="2">The sequence shown here is derived from an EMBL/GenBank/DDBJ whole genome shotgun (WGS) entry which is preliminary data.</text>
</comment>
<proteinExistence type="predicted"/>
<dbReference type="Proteomes" id="UP000823775">
    <property type="component" value="Unassembled WGS sequence"/>
</dbReference>
<organism evidence="2 3">
    <name type="scientific">Datura stramonium</name>
    <name type="common">Jimsonweed</name>
    <name type="synonym">Common thornapple</name>
    <dbReference type="NCBI Taxonomy" id="4076"/>
    <lineage>
        <taxon>Eukaryota</taxon>
        <taxon>Viridiplantae</taxon>
        <taxon>Streptophyta</taxon>
        <taxon>Embryophyta</taxon>
        <taxon>Tracheophyta</taxon>
        <taxon>Spermatophyta</taxon>
        <taxon>Magnoliopsida</taxon>
        <taxon>eudicotyledons</taxon>
        <taxon>Gunneridae</taxon>
        <taxon>Pentapetalae</taxon>
        <taxon>asterids</taxon>
        <taxon>lamiids</taxon>
        <taxon>Solanales</taxon>
        <taxon>Solanaceae</taxon>
        <taxon>Solanoideae</taxon>
        <taxon>Datureae</taxon>
        <taxon>Datura</taxon>
    </lineage>
</organism>
<dbReference type="EMBL" id="JACEIK010014164">
    <property type="protein sequence ID" value="MCE3216790.1"/>
    <property type="molecule type" value="Genomic_DNA"/>
</dbReference>
<reference evidence="2 3" key="1">
    <citation type="journal article" date="2021" name="BMC Genomics">
        <title>Datura genome reveals duplications of psychoactive alkaloid biosynthetic genes and high mutation rate following tissue culture.</title>
        <authorList>
            <person name="Rajewski A."/>
            <person name="Carter-House D."/>
            <person name="Stajich J."/>
            <person name="Litt A."/>
        </authorList>
    </citation>
    <scope>NUCLEOTIDE SEQUENCE [LARGE SCALE GENOMIC DNA]</scope>
    <source>
        <strain evidence="2">AR-01</strain>
    </source>
</reference>
<evidence type="ECO:0000256" key="1">
    <source>
        <dbReference type="SAM" id="MobiDB-lite"/>
    </source>
</evidence>
<evidence type="ECO:0000313" key="3">
    <source>
        <dbReference type="Proteomes" id="UP000823775"/>
    </source>
</evidence>
<evidence type="ECO:0000313" key="2">
    <source>
        <dbReference type="EMBL" id="MCE3216790.1"/>
    </source>
</evidence>
<protein>
    <submittedName>
        <fullName evidence="2">4-alpha-glucanotransferase dpe2</fullName>
    </submittedName>
</protein>
<keyword evidence="3" id="KW-1185">Reference proteome</keyword>
<gene>
    <name evidence="2" type="primary">DPE2_1</name>
    <name evidence="2" type="ORF">HAX54_008072</name>
</gene>
<feature type="region of interest" description="Disordered" evidence="1">
    <location>
        <begin position="24"/>
        <end position="43"/>
    </location>
</feature>
<name>A0ABS8WV19_DATST</name>